<sequence>MEVLGQFVRNFRVISGFRSDQSFFSDVVKACASVSELCTSGKALHGWVAKLGHMSCNEVSKSVLDMIAKCRRMDDCQKMFKHMNSV</sequence>
<dbReference type="Proteomes" id="UP000886595">
    <property type="component" value="Unassembled WGS sequence"/>
</dbReference>
<proteinExistence type="predicted"/>
<dbReference type="AlphaFoldDB" id="A0A8X7V297"/>
<evidence type="ECO:0000313" key="2">
    <source>
        <dbReference type="Proteomes" id="UP000886595"/>
    </source>
</evidence>
<evidence type="ECO:0000313" key="1">
    <source>
        <dbReference type="EMBL" id="KAG2300780.1"/>
    </source>
</evidence>
<gene>
    <name evidence="1" type="ORF">Bca52824_037252</name>
</gene>
<dbReference type="OrthoDB" id="1904892at2759"/>
<evidence type="ECO:0008006" key="3">
    <source>
        <dbReference type="Google" id="ProtNLM"/>
    </source>
</evidence>
<protein>
    <recommendedName>
        <fullName evidence="3">Pentatricopeptide repeat-containing protein</fullName>
    </recommendedName>
</protein>
<dbReference type="EMBL" id="JAAMPC010000008">
    <property type="protein sequence ID" value="KAG2300780.1"/>
    <property type="molecule type" value="Genomic_DNA"/>
</dbReference>
<organism evidence="1 2">
    <name type="scientific">Brassica carinata</name>
    <name type="common">Ethiopian mustard</name>
    <name type="synonym">Abyssinian cabbage</name>
    <dbReference type="NCBI Taxonomy" id="52824"/>
    <lineage>
        <taxon>Eukaryota</taxon>
        <taxon>Viridiplantae</taxon>
        <taxon>Streptophyta</taxon>
        <taxon>Embryophyta</taxon>
        <taxon>Tracheophyta</taxon>
        <taxon>Spermatophyta</taxon>
        <taxon>Magnoliopsida</taxon>
        <taxon>eudicotyledons</taxon>
        <taxon>Gunneridae</taxon>
        <taxon>Pentapetalae</taxon>
        <taxon>rosids</taxon>
        <taxon>malvids</taxon>
        <taxon>Brassicales</taxon>
        <taxon>Brassicaceae</taxon>
        <taxon>Brassiceae</taxon>
        <taxon>Brassica</taxon>
    </lineage>
</organism>
<reference evidence="1 2" key="1">
    <citation type="submission" date="2020-02" db="EMBL/GenBank/DDBJ databases">
        <authorList>
            <person name="Ma Q."/>
            <person name="Huang Y."/>
            <person name="Song X."/>
            <person name="Pei D."/>
        </authorList>
    </citation>
    <scope>NUCLEOTIDE SEQUENCE [LARGE SCALE GENOMIC DNA]</scope>
    <source>
        <strain evidence="1">Sxm20200214</strain>
        <tissue evidence="1">Leaf</tissue>
    </source>
</reference>
<keyword evidence="2" id="KW-1185">Reference proteome</keyword>
<comment type="caution">
    <text evidence="1">The sequence shown here is derived from an EMBL/GenBank/DDBJ whole genome shotgun (WGS) entry which is preliminary data.</text>
</comment>
<accession>A0A8X7V297</accession>
<name>A0A8X7V297_BRACI</name>